<reference evidence="1 2" key="1">
    <citation type="journal article" date="2011" name="J. Bacteriol.">
        <title>Genome sequence of the mercury-methylating and pleomorphic Desulfovibrio africanus Strain Walvis Bay.</title>
        <authorList>
            <person name="Brown S.D."/>
            <person name="Wall J.D."/>
            <person name="Kucken A.M."/>
            <person name="Gilmour C.C."/>
            <person name="Podar M."/>
            <person name="Brandt C.C."/>
            <person name="Teshima H."/>
            <person name="Detter J.C."/>
            <person name="Han C.S."/>
            <person name="Land M.L."/>
            <person name="Lucas S."/>
            <person name="Han J."/>
            <person name="Pennacchio L."/>
            <person name="Nolan M."/>
            <person name="Pitluck S."/>
            <person name="Woyke T."/>
            <person name="Goodwin L."/>
            <person name="Palumbo A.V."/>
            <person name="Elias D.A."/>
        </authorList>
    </citation>
    <scope>NUCLEOTIDE SEQUENCE [LARGE SCALE GENOMIC DNA]</scope>
    <source>
        <strain evidence="1 2">Walvis Bay</strain>
    </source>
</reference>
<dbReference type="RefSeq" id="WP_014258487.1">
    <property type="nucleotide sequence ID" value="NC_016629.1"/>
</dbReference>
<sequence>MSQSQGITAEQRRELIERLIRFTRSRTPVWGATLHAFAPAHQPRVDRTGLPSEAMRRELALLERLTQRIVDEQA</sequence>
<dbReference type="AlphaFoldDB" id="F3YU23"/>
<dbReference type="HOGENOM" id="CLU_2681646_0_0_7"/>
<organism evidence="1 2">
    <name type="scientific">Desulfocurvibacter africanus subsp. africanus str. Walvis Bay</name>
    <dbReference type="NCBI Taxonomy" id="690850"/>
    <lineage>
        <taxon>Bacteria</taxon>
        <taxon>Pseudomonadati</taxon>
        <taxon>Thermodesulfobacteriota</taxon>
        <taxon>Desulfovibrionia</taxon>
        <taxon>Desulfovibrionales</taxon>
        <taxon>Desulfovibrionaceae</taxon>
        <taxon>Desulfocurvibacter</taxon>
    </lineage>
</organism>
<name>F3YU23_DESAF</name>
<dbReference type="STRING" id="690850.Desaf_0271"/>
<keyword evidence="2" id="KW-1185">Reference proteome</keyword>
<dbReference type="Proteomes" id="UP000007844">
    <property type="component" value="Chromosome"/>
</dbReference>
<protein>
    <submittedName>
        <fullName evidence="1">Uncharacterized protein</fullName>
    </submittedName>
</protein>
<proteinExistence type="predicted"/>
<dbReference type="KEGG" id="daf:Desaf_0271"/>
<evidence type="ECO:0000313" key="1">
    <source>
        <dbReference type="EMBL" id="EGJ48629.1"/>
    </source>
</evidence>
<dbReference type="EMBL" id="CP003221">
    <property type="protein sequence ID" value="EGJ48629.1"/>
    <property type="molecule type" value="Genomic_DNA"/>
</dbReference>
<accession>F3YU23</accession>
<gene>
    <name evidence="1" type="ORF">Desaf_0271</name>
</gene>
<evidence type="ECO:0000313" key="2">
    <source>
        <dbReference type="Proteomes" id="UP000007844"/>
    </source>
</evidence>